<dbReference type="PANTHER" id="PTHR33393:SF13">
    <property type="entry name" value="PGA BIOSYNTHESIS PROTEIN CAPA"/>
    <property type="match status" value="1"/>
</dbReference>
<name>A0ABP3FVC6_9ACTN</name>
<evidence type="ECO:0000256" key="2">
    <source>
        <dbReference type="SAM" id="MobiDB-lite"/>
    </source>
</evidence>
<feature type="domain" description="Capsule synthesis protein CapA" evidence="4">
    <location>
        <begin position="60"/>
        <end position="308"/>
    </location>
</feature>
<feature type="region of interest" description="Disordered" evidence="2">
    <location>
        <begin position="341"/>
        <end position="363"/>
    </location>
</feature>
<feature type="chain" id="PRO_5046534635" description="Capsule synthesis protein CapA domain-containing protein" evidence="3">
    <location>
        <begin position="28"/>
        <end position="425"/>
    </location>
</feature>
<dbReference type="InterPro" id="IPR052169">
    <property type="entry name" value="CW_Biosynth-Accessory"/>
</dbReference>
<evidence type="ECO:0000313" key="6">
    <source>
        <dbReference type="Proteomes" id="UP001501867"/>
    </source>
</evidence>
<evidence type="ECO:0000313" key="5">
    <source>
        <dbReference type="EMBL" id="GAA0324070.1"/>
    </source>
</evidence>
<organism evidence="5 6">
    <name type="scientific">Streptomyces polychromogenes</name>
    <dbReference type="NCBI Taxonomy" id="67342"/>
    <lineage>
        <taxon>Bacteria</taxon>
        <taxon>Bacillati</taxon>
        <taxon>Actinomycetota</taxon>
        <taxon>Actinomycetes</taxon>
        <taxon>Kitasatosporales</taxon>
        <taxon>Streptomycetaceae</taxon>
        <taxon>Streptomyces</taxon>
    </lineage>
</organism>
<dbReference type="CDD" id="cd07381">
    <property type="entry name" value="MPP_CapA"/>
    <property type="match status" value="1"/>
</dbReference>
<keyword evidence="6" id="KW-1185">Reference proteome</keyword>
<comment type="caution">
    <text evidence="5">The sequence shown here is derived from an EMBL/GenBank/DDBJ whole genome shotgun (WGS) entry which is preliminary data.</text>
</comment>
<dbReference type="RefSeq" id="WP_344169748.1">
    <property type="nucleotide sequence ID" value="NZ_BAAABV010000032.1"/>
</dbReference>
<keyword evidence="3" id="KW-0732">Signal</keyword>
<accession>A0ABP3FVC6</accession>
<evidence type="ECO:0000256" key="3">
    <source>
        <dbReference type="SAM" id="SignalP"/>
    </source>
</evidence>
<feature type="signal peptide" evidence="3">
    <location>
        <begin position="1"/>
        <end position="27"/>
    </location>
</feature>
<evidence type="ECO:0000256" key="1">
    <source>
        <dbReference type="ARBA" id="ARBA00005662"/>
    </source>
</evidence>
<reference evidence="6" key="1">
    <citation type="journal article" date="2019" name="Int. J. Syst. Evol. Microbiol.">
        <title>The Global Catalogue of Microorganisms (GCM) 10K type strain sequencing project: providing services to taxonomists for standard genome sequencing and annotation.</title>
        <authorList>
            <consortium name="The Broad Institute Genomics Platform"/>
            <consortium name="The Broad Institute Genome Sequencing Center for Infectious Disease"/>
            <person name="Wu L."/>
            <person name="Ma J."/>
        </authorList>
    </citation>
    <scope>NUCLEOTIDE SEQUENCE [LARGE SCALE GENOMIC DNA]</scope>
    <source>
        <strain evidence="6">JCM 4505</strain>
    </source>
</reference>
<dbReference type="Pfam" id="PF09587">
    <property type="entry name" value="PGA_cap"/>
    <property type="match status" value="1"/>
</dbReference>
<protein>
    <recommendedName>
        <fullName evidence="4">Capsule synthesis protein CapA domain-containing protein</fullName>
    </recommendedName>
</protein>
<dbReference type="Gene3D" id="3.60.21.10">
    <property type="match status" value="1"/>
</dbReference>
<gene>
    <name evidence="5" type="ORF">GCM10010302_74030</name>
</gene>
<dbReference type="SMART" id="SM00854">
    <property type="entry name" value="PGA_cap"/>
    <property type="match status" value="1"/>
</dbReference>
<dbReference type="SUPFAM" id="SSF56300">
    <property type="entry name" value="Metallo-dependent phosphatases"/>
    <property type="match status" value="1"/>
</dbReference>
<dbReference type="EMBL" id="BAAABV010000032">
    <property type="protein sequence ID" value="GAA0324070.1"/>
    <property type="molecule type" value="Genomic_DNA"/>
</dbReference>
<dbReference type="InterPro" id="IPR019079">
    <property type="entry name" value="Capsule_synth_CapA"/>
</dbReference>
<dbReference type="InterPro" id="IPR029052">
    <property type="entry name" value="Metallo-depent_PP-like"/>
</dbReference>
<evidence type="ECO:0000259" key="4">
    <source>
        <dbReference type="SMART" id="SM00854"/>
    </source>
</evidence>
<proteinExistence type="inferred from homology"/>
<dbReference type="Proteomes" id="UP001501867">
    <property type="component" value="Unassembled WGS sequence"/>
</dbReference>
<comment type="similarity">
    <text evidence="1">Belongs to the CapA family.</text>
</comment>
<dbReference type="PROSITE" id="PS51257">
    <property type="entry name" value="PROKAR_LIPOPROTEIN"/>
    <property type="match status" value="1"/>
</dbReference>
<sequence length="425" mass="44549">MNLRPTRLVSPRALTALLSAPLSLALAGCGLLGASGGNGGNGGSGAGGGGGGKGGGRSFSVAAAGDILIHPQLTDQAARDARAAGHTGYDFDRIMAGVKPVISKADLGICHLEPVLGEPNGPFQTYPDFLVPPQIARTVKSIGYDTCSTASNHTLDHGPEGVYRTLDTLDREGLKHTGSARSQQEADKPNILDVKGVKVAQISFASGFNGREVPGDKPWLANLVSVKAVAAAEKRARAAGAEVVILSVHWGREHQPDPSGPQLELARKIAEGTGVDLVIGHHAHVVQPMEKIGGTWVAYGLGNQLARHDVPSGLTEEGVIGWFDFTEKNGKWEVQARFVPTYTDIPPDPESTPGTDLPGAAPAPVRDHRLVDVAASLASGTAPDGKELLPEQRARYRLAFERTRGTLLNRGAGKDGLRPLRELPD</sequence>
<dbReference type="PANTHER" id="PTHR33393">
    <property type="entry name" value="POLYGLUTAMINE SYNTHESIS ACCESSORY PROTEIN RV0574C-RELATED"/>
    <property type="match status" value="1"/>
</dbReference>